<dbReference type="GO" id="GO:0005886">
    <property type="term" value="C:plasma membrane"/>
    <property type="evidence" value="ECO:0007669"/>
    <property type="project" value="UniProtKB-SubCell"/>
</dbReference>
<evidence type="ECO:0000256" key="1">
    <source>
        <dbReference type="ARBA" id="ARBA00004651"/>
    </source>
</evidence>
<dbReference type="Proteomes" id="UP000661006">
    <property type="component" value="Unassembled WGS sequence"/>
</dbReference>
<keyword evidence="5 6" id="KW-0472">Membrane</keyword>
<feature type="transmembrane region" description="Helical" evidence="6">
    <location>
        <begin position="191"/>
        <end position="213"/>
    </location>
</feature>
<feature type="transmembrane region" description="Helical" evidence="6">
    <location>
        <begin position="367"/>
        <end position="388"/>
    </location>
</feature>
<evidence type="ECO:0000313" key="8">
    <source>
        <dbReference type="Proteomes" id="UP000661006"/>
    </source>
</evidence>
<dbReference type="Pfam" id="PF01943">
    <property type="entry name" value="Polysacc_synt"/>
    <property type="match status" value="1"/>
</dbReference>
<feature type="transmembrane region" description="Helical" evidence="6">
    <location>
        <begin position="400"/>
        <end position="420"/>
    </location>
</feature>
<evidence type="ECO:0000256" key="4">
    <source>
        <dbReference type="ARBA" id="ARBA00022989"/>
    </source>
</evidence>
<organism evidence="7 8">
    <name type="scientific">Gluconobacter japonicus</name>
    <dbReference type="NCBI Taxonomy" id="376620"/>
    <lineage>
        <taxon>Bacteria</taxon>
        <taxon>Pseudomonadati</taxon>
        <taxon>Pseudomonadota</taxon>
        <taxon>Alphaproteobacteria</taxon>
        <taxon>Acetobacterales</taxon>
        <taxon>Acetobacteraceae</taxon>
        <taxon>Gluconobacter</taxon>
    </lineage>
</organism>
<feature type="transmembrane region" description="Helical" evidence="6">
    <location>
        <begin position="133"/>
        <end position="158"/>
    </location>
</feature>
<keyword evidence="2" id="KW-1003">Cell membrane</keyword>
<dbReference type="InterPro" id="IPR002797">
    <property type="entry name" value="Polysacc_synth"/>
</dbReference>
<comment type="subcellular location">
    <subcellularLocation>
        <location evidence="1">Cell membrane</location>
        <topology evidence="1">Multi-pass membrane protein</topology>
    </subcellularLocation>
</comment>
<keyword evidence="3 6" id="KW-0812">Transmembrane</keyword>
<feature type="transmembrane region" description="Helical" evidence="6">
    <location>
        <begin position="97"/>
        <end position="121"/>
    </location>
</feature>
<proteinExistence type="predicted"/>
<feature type="transmembrane region" description="Helical" evidence="6">
    <location>
        <begin position="41"/>
        <end position="63"/>
    </location>
</feature>
<evidence type="ECO:0000313" key="7">
    <source>
        <dbReference type="EMBL" id="MBF0871439.1"/>
    </source>
</evidence>
<gene>
    <name evidence="7" type="ORF">HKD32_11345</name>
</gene>
<feature type="transmembrane region" description="Helical" evidence="6">
    <location>
        <begin position="322"/>
        <end position="347"/>
    </location>
</feature>
<dbReference type="EMBL" id="JABCQN010000005">
    <property type="protein sequence ID" value="MBF0871439.1"/>
    <property type="molecule type" value="Genomic_DNA"/>
</dbReference>
<comment type="caution">
    <text evidence="7">The sequence shown here is derived from an EMBL/GenBank/DDBJ whole genome shotgun (WGS) entry which is preliminary data.</text>
</comment>
<dbReference type="InterPro" id="IPR050833">
    <property type="entry name" value="Poly_Biosynth_Transport"/>
</dbReference>
<feature type="transmembrane region" description="Helical" evidence="6">
    <location>
        <begin position="165"/>
        <end position="185"/>
    </location>
</feature>
<sequence length="455" mass="48493">MSDEQSSLQPLKAVGGRRVIKNVSLLLGGRAINAPLSLVHIWLATHLLGSHGFGLVAMMYAFARTMSDLVDFQSWQTVLKYGLHPLTDGDFSGFQRVVAFSFLLDGIGGLIGCAGGIAISLSGMTLLGWPPEIHVIGVVFCVSILFMASATPTGLLSVFNRYDLISIQGVIATIVRVIGTAALTVTGASVMALAVVWILAEVAAWTTLSIMALRELMRRNLIKGLPTELWKLLPDLSNGIFFQTHPGIRRFALATNLNSALALTFNHIGTLVVGAYAGPASAGYCRIASQIASGIAKPASIIQTTVYPEMARLWREHAMTRLYRLALQVTLAAGGIGTCLLIATLLAGKPLLQLYIGDSGAVQTLPVILWLLAAEVVAVWGLPLEPLLFTTNRSGAATSVRLLDCLVFFPGLVLVVRRYGLDGVGPMTLLGVTLLIGLQLFLVLRTPTLRTANGL</sequence>
<protein>
    <submittedName>
        <fullName evidence="7">Lipopolysaccharide biosynthesis protein</fullName>
    </submittedName>
</protein>
<keyword evidence="4 6" id="KW-1133">Transmembrane helix</keyword>
<evidence type="ECO:0000256" key="6">
    <source>
        <dbReference type="SAM" id="Phobius"/>
    </source>
</evidence>
<evidence type="ECO:0000256" key="5">
    <source>
        <dbReference type="ARBA" id="ARBA00023136"/>
    </source>
</evidence>
<feature type="transmembrane region" description="Helical" evidence="6">
    <location>
        <begin position="426"/>
        <end position="444"/>
    </location>
</feature>
<evidence type="ECO:0000256" key="3">
    <source>
        <dbReference type="ARBA" id="ARBA00022692"/>
    </source>
</evidence>
<reference evidence="7" key="2">
    <citation type="submission" date="2020-11" db="EMBL/GenBank/DDBJ databases">
        <title>Description of novel Gluconobacter species.</title>
        <authorList>
            <person name="Cleenwerck I."/>
            <person name="Cnockaert M."/>
            <person name="Borremans W."/>
            <person name="Wieme A.D."/>
            <person name="De Vuyst L."/>
            <person name="Vandamme P."/>
        </authorList>
    </citation>
    <scope>NUCLEOTIDE SEQUENCE</scope>
    <source>
        <strain evidence="7">R71697</strain>
    </source>
</reference>
<evidence type="ECO:0000256" key="2">
    <source>
        <dbReference type="ARBA" id="ARBA00022475"/>
    </source>
</evidence>
<accession>A0A9Q2IUF3</accession>
<name>A0A9Q2IUF3_GLUJA</name>
<dbReference type="PANTHER" id="PTHR30250:SF31">
    <property type="entry name" value="INNER MEMBRANE PROTEIN YGHQ"/>
    <property type="match status" value="1"/>
</dbReference>
<dbReference type="PANTHER" id="PTHR30250">
    <property type="entry name" value="PST FAMILY PREDICTED COLANIC ACID TRANSPORTER"/>
    <property type="match status" value="1"/>
</dbReference>
<reference evidence="7" key="1">
    <citation type="submission" date="2020-04" db="EMBL/GenBank/DDBJ databases">
        <authorList>
            <person name="Sombolestani A."/>
        </authorList>
    </citation>
    <scope>NUCLEOTIDE SEQUENCE</scope>
    <source>
        <strain evidence="7">R71697</strain>
    </source>
</reference>
<dbReference type="AlphaFoldDB" id="A0A9Q2IUF3"/>